<feature type="chain" id="PRO_5045124325" evidence="1">
    <location>
        <begin position="20"/>
        <end position="176"/>
    </location>
</feature>
<protein>
    <submittedName>
        <fullName evidence="2">Uncharacterized protein</fullName>
    </submittedName>
</protein>
<keyword evidence="1" id="KW-0732">Signal</keyword>
<dbReference type="Proteomes" id="UP001610432">
    <property type="component" value="Unassembled WGS sequence"/>
</dbReference>
<feature type="signal peptide" evidence="1">
    <location>
        <begin position="1"/>
        <end position="19"/>
    </location>
</feature>
<comment type="caution">
    <text evidence="2">The sequence shown here is derived from an EMBL/GenBank/DDBJ whole genome shotgun (WGS) entry which is preliminary data.</text>
</comment>
<accession>A0ABR4LWC5</accession>
<proteinExistence type="predicted"/>
<organism evidence="2 3">
    <name type="scientific">Aspergillus lucknowensis</name>
    <dbReference type="NCBI Taxonomy" id="176173"/>
    <lineage>
        <taxon>Eukaryota</taxon>
        <taxon>Fungi</taxon>
        <taxon>Dikarya</taxon>
        <taxon>Ascomycota</taxon>
        <taxon>Pezizomycotina</taxon>
        <taxon>Eurotiomycetes</taxon>
        <taxon>Eurotiomycetidae</taxon>
        <taxon>Eurotiales</taxon>
        <taxon>Aspergillaceae</taxon>
        <taxon>Aspergillus</taxon>
        <taxon>Aspergillus subgen. Nidulantes</taxon>
    </lineage>
</organism>
<dbReference type="RefSeq" id="XP_070886667.1">
    <property type="nucleotide sequence ID" value="XM_071035402.1"/>
</dbReference>
<evidence type="ECO:0000313" key="3">
    <source>
        <dbReference type="Proteomes" id="UP001610432"/>
    </source>
</evidence>
<gene>
    <name evidence="2" type="ORF">BJX67DRAFT_76124</name>
</gene>
<evidence type="ECO:0000256" key="1">
    <source>
        <dbReference type="SAM" id="SignalP"/>
    </source>
</evidence>
<sequence length="176" mass="19102">MRSVLLSLAAALTASVVAAIPYPDSPNTSKATLSRRGSQPGLIARDDLADEDKVGYLIFSHSCVGTLQCSDLYTMKWGDEGDYESCNDDSVDSAFAEFCDISPEDEIKVDTPMGEAIFWPASQCGKGGIEGFLMTAMDDSSATGYECVRDDHQFTENCGQTWASHSYMKCVYKGEL</sequence>
<reference evidence="2 3" key="1">
    <citation type="submission" date="2024-07" db="EMBL/GenBank/DDBJ databases">
        <title>Section-level genome sequencing and comparative genomics of Aspergillus sections Usti and Cavernicolus.</title>
        <authorList>
            <consortium name="Lawrence Berkeley National Laboratory"/>
            <person name="Nybo J.L."/>
            <person name="Vesth T.C."/>
            <person name="Theobald S."/>
            <person name="Frisvad J.C."/>
            <person name="Larsen T.O."/>
            <person name="Kjaerboelling I."/>
            <person name="Rothschild-Mancinelli K."/>
            <person name="Lyhne E.K."/>
            <person name="Kogle M.E."/>
            <person name="Barry K."/>
            <person name="Clum A."/>
            <person name="Na H."/>
            <person name="Ledsgaard L."/>
            <person name="Lin J."/>
            <person name="Lipzen A."/>
            <person name="Kuo A."/>
            <person name="Riley R."/>
            <person name="Mondo S."/>
            <person name="Labutti K."/>
            <person name="Haridas S."/>
            <person name="Pangalinan J."/>
            <person name="Salamov A.A."/>
            <person name="Simmons B.A."/>
            <person name="Magnuson J.K."/>
            <person name="Chen J."/>
            <person name="Drula E."/>
            <person name="Henrissat B."/>
            <person name="Wiebenga A."/>
            <person name="Lubbers R.J."/>
            <person name="Gomes A.C."/>
            <person name="Macurrencykelacurrency M.R."/>
            <person name="Stajich J."/>
            <person name="Grigoriev I.V."/>
            <person name="Mortensen U.H."/>
            <person name="De Vries R.P."/>
            <person name="Baker S.E."/>
            <person name="Andersen M.R."/>
        </authorList>
    </citation>
    <scope>NUCLEOTIDE SEQUENCE [LARGE SCALE GENOMIC DNA]</scope>
    <source>
        <strain evidence="2 3">CBS 449.75</strain>
    </source>
</reference>
<name>A0ABR4LWC5_9EURO</name>
<dbReference type="GeneID" id="98150474"/>
<keyword evidence="3" id="KW-1185">Reference proteome</keyword>
<evidence type="ECO:0000313" key="2">
    <source>
        <dbReference type="EMBL" id="KAL2867688.1"/>
    </source>
</evidence>
<dbReference type="EMBL" id="JBFXLQ010000017">
    <property type="protein sequence ID" value="KAL2867688.1"/>
    <property type="molecule type" value="Genomic_DNA"/>
</dbReference>